<keyword evidence="1" id="KW-0472">Membrane</keyword>
<proteinExistence type="predicted"/>
<organism evidence="3 4">
    <name type="scientific">Nocardioides cavernae</name>
    <dbReference type="NCBI Taxonomy" id="1921566"/>
    <lineage>
        <taxon>Bacteria</taxon>
        <taxon>Bacillati</taxon>
        <taxon>Actinomycetota</taxon>
        <taxon>Actinomycetes</taxon>
        <taxon>Propionibacteriales</taxon>
        <taxon>Nocardioidaceae</taxon>
        <taxon>Nocardioides</taxon>
    </lineage>
</organism>
<dbReference type="EMBL" id="JACXYZ010000004">
    <property type="protein sequence ID" value="MBD3927125.1"/>
    <property type="molecule type" value="Genomic_DNA"/>
</dbReference>
<comment type="caution">
    <text evidence="3">The sequence shown here is derived from an EMBL/GenBank/DDBJ whole genome shotgun (WGS) entry which is preliminary data.</text>
</comment>
<feature type="transmembrane region" description="Helical" evidence="1">
    <location>
        <begin position="97"/>
        <end position="114"/>
    </location>
</feature>
<accession>A0ABR8NG69</accession>
<evidence type="ECO:0000313" key="4">
    <source>
        <dbReference type="Proteomes" id="UP000618818"/>
    </source>
</evidence>
<keyword evidence="4" id="KW-1185">Reference proteome</keyword>
<feature type="transmembrane region" description="Helical" evidence="1">
    <location>
        <begin position="21"/>
        <end position="47"/>
    </location>
</feature>
<keyword evidence="1" id="KW-0812">Transmembrane</keyword>
<sequence>MTSDATRSHRQEADDAPASPLWTGMLGFASIMLLLLGGFHVLGGFIALLENRVYDVDASELLLFRSYAGWGIAHMAIGTAAFLTGVALFYRRPWSRIATIVIASVSAVTNLAFLSAAPVWYGLQILLDVLVIYAVTVHFDDERD</sequence>
<dbReference type="InterPro" id="IPR055568">
    <property type="entry name" value="DUF7144"/>
</dbReference>
<protein>
    <recommendedName>
        <fullName evidence="2">DUF7144 domain-containing protein</fullName>
    </recommendedName>
</protein>
<dbReference type="Pfam" id="PF23636">
    <property type="entry name" value="DUF7144"/>
    <property type="match status" value="1"/>
</dbReference>
<dbReference type="Proteomes" id="UP000618818">
    <property type="component" value="Unassembled WGS sequence"/>
</dbReference>
<reference evidence="3 4" key="1">
    <citation type="submission" date="2020-09" db="EMBL/GenBank/DDBJ databases">
        <title>novel species in genus Nocardioides.</title>
        <authorList>
            <person name="Zhang G."/>
        </authorList>
    </citation>
    <scope>NUCLEOTIDE SEQUENCE [LARGE SCALE GENOMIC DNA]</scope>
    <source>
        <strain evidence="3 4">KCTC 39551</strain>
    </source>
</reference>
<gene>
    <name evidence="3" type="ORF">IEZ26_21065</name>
</gene>
<feature type="transmembrane region" description="Helical" evidence="1">
    <location>
        <begin position="67"/>
        <end position="90"/>
    </location>
</feature>
<evidence type="ECO:0000256" key="1">
    <source>
        <dbReference type="SAM" id="Phobius"/>
    </source>
</evidence>
<keyword evidence="1" id="KW-1133">Transmembrane helix</keyword>
<evidence type="ECO:0000259" key="2">
    <source>
        <dbReference type="Pfam" id="PF23636"/>
    </source>
</evidence>
<evidence type="ECO:0000313" key="3">
    <source>
        <dbReference type="EMBL" id="MBD3927125.1"/>
    </source>
</evidence>
<name>A0ABR8NG69_9ACTN</name>
<dbReference type="RefSeq" id="WP_191196959.1">
    <property type="nucleotide sequence ID" value="NZ_JACXYZ010000004.1"/>
</dbReference>
<feature type="domain" description="DUF7144" evidence="2">
    <location>
        <begin position="27"/>
        <end position="138"/>
    </location>
</feature>